<feature type="transmembrane region" description="Helical" evidence="1">
    <location>
        <begin position="34"/>
        <end position="54"/>
    </location>
</feature>
<keyword evidence="1" id="KW-0812">Transmembrane</keyword>
<feature type="transmembrane region" description="Helical" evidence="1">
    <location>
        <begin position="107"/>
        <end position="131"/>
    </location>
</feature>
<dbReference type="AlphaFoldDB" id="K2A393"/>
<sequence>MNNFKESKDNLISRLLNFLFTSNLAVDDVIGKKYFTQLATGIFLLLIFLCVYYFDSHIFDNNNVGLINIFLAFIVIVWLSVCCIVWFISFIMWFLNLCLFYAKRAFLWFFFLVSVIFSIGLLYLIVISFIRHGLPTHQIGQRWWGPVGFLILLMLPILVAFISYRNLRKPDVSSRDILNAEISEE</sequence>
<accession>K2A393</accession>
<proteinExistence type="predicted"/>
<organism evidence="2">
    <name type="scientific">uncultured bacterium</name>
    <name type="common">gcode 4</name>
    <dbReference type="NCBI Taxonomy" id="1234023"/>
    <lineage>
        <taxon>Bacteria</taxon>
        <taxon>environmental samples</taxon>
    </lineage>
</organism>
<feature type="transmembrane region" description="Helical" evidence="1">
    <location>
        <begin position="143"/>
        <end position="164"/>
    </location>
</feature>
<protein>
    <submittedName>
        <fullName evidence="2">Uncharacterized protein</fullName>
    </submittedName>
</protein>
<feature type="transmembrane region" description="Helical" evidence="1">
    <location>
        <begin position="66"/>
        <end position="95"/>
    </location>
</feature>
<comment type="caution">
    <text evidence="2">The sequence shown here is derived from an EMBL/GenBank/DDBJ whole genome shotgun (WGS) entry which is preliminary data.</text>
</comment>
<name>K2A393_9BACT</name>
<dbReference type="EMBL" id="AMFJ01028849">
    <property type="protein sequence ID" value="EKD44494.1"/>
    <property type="molecule type" value="Genomic_DNA"/>
</dbReference>
<evidence type="ECO:0000313" key="2">
    <source>
        <dbReference type="EMBL" id="EKD44494.1"/>
    </source>
</evidence>
<keyword evidence="1" id="KW-1133">Transmembrane helix</keyword>
<reference evidence="2" key="1">
    <citation type="journal article" date="2012" name="Science">
        <title>Fermentation, hydrogen, and sulfur metabolism in multiple uncultivated bacterial phyla.</title>
        <authorList>
            <person name="Wrighton K.C."/>
            <person name="Thomas B.C."/>
            <person name="Sharon I."/>
            <person name="Miller C.S."/>
            <person name="Castelle C.J."/>
            <person name="VerBerkmoes N.C."/>
            <person name="Wilkins M.J."/>
            <person name="Hettich R.L."/>
            <person name="Lipton M.S."/>
            <person name="Williams K.H."/>
            <person name="Long P.E."/>
            <person name="Banfield J.F."/>
        </authorList>
    </citation>
    <scope>NUCLEOTIDE SEQUENCE [LARGE SCALE GENOMIC DNA]</scope>
</reference>
<evidence type="ECO:0000256" key="1">
    <source>
        <dbReference type="SAM" id="Phobius"/>
    </source>
</evidence>
<keyword evidence="1" id="KW-0472">Membrane</keyword>
<gene>
    <name evidence="2" type="ORF">ACD_71C00118G0002</name>
</gene>